<accession>A0A7K1S932</accession>
<evidence type="ECO:0000313" key="2">
    <source>
        <dbReference type="EMBL" id="MVM30168.1"/>
    </source>
</evidence>
<protein>
    <recommendedName>
        <fullName evidence="4">CPBP family intramembrane metalloprotease</fullName>
    </recommendedName>
</protein>
<evidence type="ECO:0000313" key="3">
    <source>
        <dbReference type="Proteomes" id="UP000436006"/>
    </source>
</evidence>
<gene>
    <name evidence="2" type="ORF">GO755_08995</name>
</gene>
<keyword evidence="3" id="KW-1185">Reference proteome</keyword>
<keyword evidence="1" id="KW-0472">Membrane</keyword>
<comment type="caution">
    <text evidence="2">The sequence shown here is derived from an EMBL/GenBank/DDBJ whole genome shotgun (WGS) entry which is preliminary data.</text>
</comment>
<feature type="transmembrane region" description="Helical" evidence="1">
    <location>
        <begin position="184"/>
        <end position="204"/>
    </location>
</feature>
<dbReference type="AlphaFoldDB" id="A0A7K1S932"/>
<feature type="transmembrane region" description="Helical" evidence="1">
    <location>
        <begin position="125"/>
        <end position="149"/>
    </location>
</feature>
<evidence type="ECO:0000256" key="1">
    <source>
        <dbReference type="SAM" id="Phobius"/>
    </source>
</evidence>
<feature type="transmembrane region" description="Helical" evidence="1">
    <location>
        <begin position="43"/>
        <end position="63"/>
    </location>
</feature>
<sequence length="238" mass="27515">MKQTLAYITAGSKQNLMTYCLFLVIALIGLFYGNLILSNFKFLRVWELNAVLFLLAGVPFLFFQEQAGLPNFWQKDISPVNRFLVPVSLGIGFGLLDVLVVKIILHPEPFHELPPFLQPFPYSLFLYFSGAVEVEVFYRLIPLTIILAFGKWFKKGRYYMTFFWIGSSVTALREPLEQFPSGPVGFIIYSLFTGFLMNFLQAIWYKKAGFLASLTIRLGHYLIWHIILGIYVEFYELQ</sequence>
<keyword evidence="1" id="KW-1133">Transmembrane helix</keyword>
<evidence type="ECO:0008006" key="4">
    <source>
        <dbReference type="Google" id="ProtNLM"/>
    </source>
</evidence>
<dbReference type="EMBL" id="WPIN01000003">
    <property type="protein sequence ID" value="MVM30168.1"/>
    <property type="molecule type" value="Genomic_DNA"/>
</dbReference>
<name>A0A7K1S932_9BACT</name>
<dbReference type="RefSeq" id="WP_157584421.1">
    <property type="nucleotide sequence ID" value="NZ_WPIN01000003.1"/>
</dbReference>
<feature type="transmembrane region" description="Helical" evidence="1">
    <location>
        <begin position="211"/>
        <end position="232"/>
    </location>
</feature>
<feature type="transmembrane region" description="Helical" evidence="1">
    <location>
        <begin position="16"/>
        <end position="37"/>
    </location>
</feature>
<feature type="transmembrane region" description="Helical" evidence="1">
    <location>
        <begin position="83"/>
        <end position="105"/>
    </location>
</feature>
<dbReference type="Proteomes" id="UP000436006">
    <property type="component" value="Unassembled WGS sequence"/>
</dbReference>
<proteinExistence type="predicted"/>
<reference evidence="2 3" key="1">
    <citation type="submission" date="2019-12" db="EMBL/GenBank/DDBJ databases">
        <title>Spirosoma sp. HMF4905 genome sequencing and assembly.</title>
        <authorList>
            <person name="Kang H."/>
            <person name="Cha I."/>
            <person name="Kim H."/>
            <person name="Joh K."/>
        </authorList>
    </citation>
    <scope>NUCLEOTIDE SEQUENCE [LARGE SCALE GENOMIC DNA]</scope>
    <source>
        <strain evidence="2 3">HMF4905</strain>
    </source>
</reference>
<organism evidence="2 3">
    <name type="scientific">Spirosoma arboris</name>
    <dbReference type="NCBI Taxonomy" id="2682092"/>
    <lineage>
        <taxon>Bacteria</taxon>
        <taxon>Pseudomonadati</taxon>
        <taxon>Bacteroidota</taxon>
        <taxon>Cytophagia</taxon>
        <taxon>Cytophagales</taxon>
        <taxon>Cytophagaceae</taxon>
        <taxon>Spirosoma</taxon>
    </lineage>
</organism>
<keyword evidence="1" id="KW-0812">Transmembrane</keyword>